<dbReference type="EMBL" id="BSTI01000007">
    <property type="protein sequence ID" value="GLY66911.1"/>
    <property type="molecule type" value="Genomic_DNA"/>
</dbReference>
<accession>A0A9W6QZM8</accession>
<organism evidence="1 2">
    <name type="scientific">Amycolatopsis taiwanensis</name>
    <dbReference type="NCBI Taxonomy" id="342230"/>
    <lineage>
        <taxon>Bacteria</taxon>
        <taxon>Bacillati</taxon>
        <taxon>Actinomycetota</taxon>
        <taxon>Actinomycetes</taxon>
        <taxon>Pseudonocardiales</taxon>
        <taxon>Pseudonocardiaceae</taxon>
        <taxon>Amycolatopsis</taxon>
    </lineage>
</organism>
<reference evidence="1" key="1">
    <citation type="submission" date="2023-03" db="EMBL/GenBank/DDBJ databases">
        <title>Amycolatopsis taiwanensis NBRC 103393.</title>
        <authorList>
            <person name="Ichikawa N."/>
            <person name="Sato H."/>
            <person name="Tonouchi N."/>
        </authorList>
    </citation>
    <scope>NUCLEOTIDE SEQUENCE</scope>
    <source>
        <strain evidence="1">NBRC 103393</strain>
    </source>
</reference>
<evidence type="ECO:0000313" key="2">
    <source>
        <dbReference type="Proteomes" id="UP001165136"/>
    </source>
</evidence>
<comment type="caution">
    <text evidence="1">The sequence shown here is derived from an EMBL/GenBank/DDBJ whole genome shotgun (WGS) entry which is preliminary data.</text>
</comment>
<gene>
    <name evidence="1" type="ORF">Atai01_35300</name>
</gene>
<keyword evidence="2" id="KW-1185">Reference proteome</keyword>
<protein>
    <submittedName>
        <fullName evidence="1">Uncharacterized protein</fullName>
    </submittedName>
</protein>
<name>A0A9W6QZM8_9PSEU</name>
<dbReference type="AlphaFoldDB" id="A0A9W6QZM8"/>
<dbReference type="Proteomes" id="UP001165136">
    <property type="component" value="Unassembled WGS sequence"/>
</dbReference>
<evidence type="ECO:0000313" key="1">
    <source>
        <dbReference type="EMBL" id="GLY66911.1"/>
    </source>
</evidence>
<proteinExistence type="predicted"/>
<dbReference type="RefSeq" id="WP_285487562.1">
    <property type="nucleotide sequence ID" value="NZ_BSTI01000007.1"/>
</dbReference>
<sequence length="62" mass="6743">MTPAYEAAKPLPGDQIENTVRAQTCLTVRQLRRDPIVDAVRSNVIGAYCHLDTGSVDFTVAP</sequence>